<proteinExistence type="predicted"/>
<name>A0ABX2TC63_9PROT</name>
<sequence length="215" mass="23579">MILTPIPAADLPTAIAGFAAALSGHATALGAFRRIADTWPVRHGVDTPAQRADGVALAHAHGIGTLDEKPSASFMWDGSVIRTDVEATVIVHEVAHWLCAAPERRGLLEYGLGPGPETTLRAEARGQQALTFEQCMHEEQQTSLLGILWEAELGHPAILAFLEQNWMEGWERPTTTRFFIDHVETLHTAGLIDADGRPATVRTWADERRRRRRAA</sequence>
<organism evidence="1 2">
    <name type="scientific">Azospirillum oleiclasticum</name>
    <dbReference type="NCBI Taxonomy" id="2735135"/>
    <lineage>
        <taxon>Bacteria</taxon>
        <taxon>Pseudomonadati</taxon>
        <taxon>Pseudomonadota</taxon>
        <taxon>Alphaproteobacteria</taxon>
        <taxon>Rhodospirillales</taxon>
        <taxon>Azospirillaceae</taxon>
        <taxon>Azospirillum</taxon>
    </lineage>
</organism>
<protein>
    <recommendedName>
        <fullName evidence="3">Elongation factor P hydroxylase</fullName>
    </recommendedName>
</protein>
<dbReference type="EMBL" id="JABFDB010000014">
    <property type="protein sequence ID" value="NYZ21932.1"/>
    <property type="molecule type" value="Genomic_DNA"/>
</dbReference>
<gene>
    <name evidence="1" type="ORF">HND93_19635</name>
</gene>
<evidence type="ECO:0000313" key="2">
    <source>
        <dbReference type="Proteomes" id="UP000584642"/>
    </source>
</evidence>
<keyword evidence="2" id="KW-1185">Reference proteome</keyword>
<reference evidence="1 2" key="1">
    <citation type="submission" date="2020-05" db="EMBL/GenBank/DDBJ databases">
        <title>Azospirillum oleiclasticum sp. nov, a nitrogen-fixing and heavy crude oil-emulsifying bacterium isolated from the crude oil of Yumen Oilfield.</title>
        <authorList>
            <person name="Wu D."/>
            <person name="Cai M."/>
            <person name="Zhang X."/>
        </authorList>
    </citation>
    <scope>NUCLEOTIDE SEQUENCE [LARGE SCALE GENOMIC DNA]</scope>
    <source>
        <strain evidence="1 2">ROY-1-1-2</strain>
    </source>
</reference>
<accession>A0ABX2TC63</accession>
<evidence type="ECO:0008006" key="3">
    <source>
        <dbReference type="Google" id="ProtNLM"/>
    </source>
</evidence>
<comment type="caution">
    <text evidence="1">The sequence shown here is derived from an EMBL/GenBank/DDBJ whole genome shotgun (WGS) entry which is preliminary data.</text>
</comment>
<dbReference type="Proteomes" id="UP000584642">
    <property type="component" value="Unassembled WGS sequence"/>
</dbReference>
<evidence type="ECO:0000313" key="1">
    <source>
        <dbReference type="EMBL" id="NYZ21932.1"/>
    </source>
</evidence>